<dbReference type="InterPro" id="IPR000917">
    <property type="entry name" value="Sulfatase_N"/>
</dbReference>
<accession>A0A3B1DLM7</accession>
<dbReference type="AlphaFoldDB" id="A0A3B1DLM7"/>
<dbReference type="InterPro" id="IPR050738">
    <property type="entry name" value="Sulfatase"/>
</dbReference>
<gene>
    <name evidence="6" type="ORF">MNBD_PLANCTO02-976</name>
</gene>
<name>A0A3B1DLM7_9ZZZZ</name>
<dbReference type="EC" id="3.1.6.1" evidence="6"/>
<dbReference type="SUPFAM" id="SSF53649">
    <property type="entry name" value="Alkaline phosphatase-like"/>
    <property type="match status" value="1"/>
</dbReference>
<protein>
    <submittedName>
        <fullName evidence="6">Arylsulfatase</fullName>
        <ecNumber evidence="6">3.1.6.1</ecNumber>
    </submittedName>
</protein>
<dbReference type="Pfam" id="PF00884">
    <property type="entry name" value="Sulfatase"/>
    <property type="match status" value="1"/>
</dbReference>
<keyword evidence="4" id="KW-0106">Calcium</keyword>
<evidence type="ECO:0000256" key="1">
    <source>
        <dbReference type="ARBA" id="ARBA00008779"/>
    </source>
</evidence>
<dbReference type="GO" id="GO:0004065">
    <property type="term" value="F:arylsulfatase activity"/>
    <property type="evidence" value="ECO:0007669"/>
    <property type="project" value="UniProtKB-EC"/>
</dbReference>
<evidence type="ECO:0000256" key="3">
    <source>
        <dbReference type="ARBA" id="ARBA00022801"/>
    </source>
</evidence>
<dbReference type="PANTHER" id="PTHR42693:SF53">
    <property type="entry name" value="ENDO-4-O-SULFATASE"/>
    <property type="match status" value="1"/>
</dbReference>
<dbReference type="InterPro" id="IPR024607">
    <property type="entry name" value="Sulfatase_CS"/>
</dbReference>
<feature type="domain" description="Sulfatase N-terminal" evidence="5">
    <location>
        <begin position="32"/>
        <end position="342"/>
    </location>
</feature>
<comment type="similarity">
    <text evidence="1">Belongs to the sulfatase family.</text>
</comment>
<dbReference type="Gene3D" id="3.40.720.10">
    <property type="entry name" value="Alkaline Phosphatase, subunit A"/>
    <property type="match status" value="1"/>
</dbReference>
<evidence type="ECO:0000256" key="2">
    <source>
        <dbReference type="ARBA" id="ARBA00022723"/>
    </source>
</evidence>
<evidence type="ECO:0000259" key="5">
    <source>
        <dbReference type="Pfam" id="PF00884"/>
    </source>
</evidence>
<sequence>MIVKWQRLVLILFLFVAGFQYTRASEVKKTRPNIIVVLCDDLGYGDIACFGHPVIQTPHLDQFAKEGMKLTNCYAAAANCSPSRTGLMTGRTPHRVGVHNWIPHDSTMHVRKKEITVATLLRQSGYATCHVGKWHLNGLFNKPGQPQPPDHGFDYWFSTQNNALPTHENPDNFIRNGKPVGKIEGYASHIVTKEAIGWLREKRDKEKPFFMYVCYHEPHEPINSAQKYKDLYKNSKHPTLANHHGNITQMDAAFGKLMKALDDQKLRDNTIVIFTSDNGPAITRRHPHGSAGPLRDKKGYNYEGGIRVPGIIRYPGKTKAGTVCNTPVSGVDILPTLCEIANVPVPTDRKIDGTSFTPIFSGQKIERKVPLYWQFNASRGKPKVAMRVGDWKILATLTGDQIKPYGDIRETDQKAMKKAELKSFELYHLNADIGETTDRAQSEPERLKKMSAQLRKMYREVRDESPIWSPWKWTHIEGKVIKAYYDAQKEKKKAKSKK</sequence>
<dbReference type="InterPro" id="IPR017850">
    <property type="entry name" value="Alkaline_phosphatase_core_sf"/>
</dbReference>
<evidence type="ECO:0000256" key="4">
    <source>
        <dbReference type="ARBA" id="ARBA00022837"/>
    </source>
</evidence>
<reference evidence="6" key="1">
    <citation type="submission" date="2018-06" db="EMBL/GenBank/DDBJ databases">
        <authorList>
            <person name="Zhirakovskaya E."/>
        </authorList>
    </citation>
    <scope>NUCLEOTIDE SEQUENCE</scope>
</reference>
<keyword evidence="2" id="KW-0479">Metal-binding</keyword>
<dbReference type="CDD" id="cd16144">
    <property type="entry name" value="ARS_like"/>
    <property type="match status" value="1"/>
</dbReference>
<evidence type="ECO:0000313" key="6">
    <source>
        <dbReference type="EMBL" id="VAX41632.1"/>
    </source>
</evidence>
<dbReference type="GO" id="GO:0046872">
    <property type="term" value="F:metal ion binding"/>
    <property type="evidence" value="ECO:0007669"/>
    <property type="project" value="UniProtKB-KW"/>
</dbReference>
<proteinExistence type="inferred from homology"/>
<dbReference type="PANTHER" id="PTHR42693">
    <property type="entry name" value="ARYLSULFATASE FAMILY MEMBER"/>
    <property type="match status" value="1"/>
</dbReference>
<dbReference type="Gene3D" id="3.30.1120.10">
    <property type="match status" value="1"/>
</dbReference>
<organism evidence="6">
    <name type="scientific">hydrothermal vent metagenome</name>
    <dbReference type="NCBI Taxonomy" id="652676"/>
    <lineage>
        <taxon>unclassified sequences</taxon>
        <taxon>metagenomes</taxon>
        <taxon>ecological metagenomes</taxon>
    </lineage>
</organism>
<dbReference type="PROSITE" id="PS00149">
    <property type="entry name" value="SULFATASE_2"/>
    <property type="match status" value="1"/>
</dbReference>
<dbReference type="EMBL" id="UOGL01000572">
    <property type="protein sequence ID" value="VAX41632.1"/>
    <property type="molecule type" value="Genomic_DNA"/>
</dbReference>
<keyword evidence="3 6" id="KW-0378">Hydrolase</keyword>